<proteinExistence type="predicted"/>
<dbReference type="AlphaFoldDB" id="A0A136JIQ1"/>
<feature type="compositionally biased region" description="Acidic residues" evidence="1">
    <location>
        <begin position="103"/>
        <end position="121"/>
    </location>
</feature>
<evidence type="ECO:0000313" key="3">
    <source>
        <dbReference type="EMBL" id="KXJ96996.1"/>
    </source>
</evidence>
<feature type="domain" description="Myb-like DNA-binding" evidence="2">
    <location>
        <begin position="4"/>
        <end position="54"/>
    </location>
</feature>
<dbReference type="InParanoid" id="A0A136JIQ1"/>
<name>A0A136JIQ1_9PEZI</name>
<dbReference type="Proteomes" id="UP000070501">
    <property type="component" value="Unassembled WGS sequence"/>
</dbReference>
<dbReference type="InterPro" id="IPR054505">
    <property type="entry name" value="Myb_DNA-bind_8"/>
</dbReference>
<organism evidence="3 4">
    <name type="scientific">Microdochium bolleyi</name>
    <dbReference type="NCBI Taxonomy" id="196109"/>
    <lineage>
        <taxon>Eukaryota</taxon>
        <taxon>Fungi</taxon>
        <taxon>Dikarya</taxon>
        <taxon>Ascomycota</taxon>
        <taxon>Pezizomycotina</taxon>
        <taxon>Sordariomycetes</taxon>
        <taxon>Xylariomycetidae</taxon>
        <taxon>Xylariales</taxon>
        <taxon>Microdochiaceae</taxon>
        <taxon>Microdochium</taxon>
    </lineage>
</organism>
<dbReference type="EMBL" id="KQ964245">
    <property type="protein sequence ID" value="KXJ96996.1"/>
    <property type="molecule type" value="Genomic_DNA"/>
</dbReference>
<reference evidence="4" key="1">
    <citation type="submission" date="2016-02" db="EMBL/GenBank/DDBJ databases">
        <title>Draft genome sequence of Microdochium bolleyi, a fungal endophyte of beachgrass.</title>
        <authorList>
            <consortium name="DOE Joint Genome Institute"/>
            <person name="David A.S."/>
            <person name="May G."/>
            <person name="Haridas S."/>
            <person name="Lim J."/>
            <person name="Wang M."/>
            <person name="Labutti K."/>
            <person name="Lipzen A."/>
            <person name="Barry K."/>
            <person name="Grigoriev I.V."/>
        </authorList>
    </citation>
    <scope>NUCLEOTIDE SEQUENCE [LARGE SCALE GENOMIC DNA]</scope>
    <source>
        <strain evidence="4">J235TASD1</strain>
    </source>
</reference>
<sequence length="121" mass="13017">MPPSDDQLAFLKTCMKHGNFTAAQIPWEKVVEELGLPSVGAAQKRWSRMMQAHNEGTTKGGAADGAADNKKKPKAKATKVTKPKTTKAAAGGKGGSKKRKVEEEEEEDEEAADFKDEDSEA</sequence>
<evidence type="ECO:0000256" key="1">
    <source>
        <dbReference type="SAM" id="MobiDB-lite"/>
    </source>
</evidence>
<protein>
    <recommendedName>
        <fullName evidence="2">Myb-like DNA-binding domain-containing protein</fullName>
    </recommendedName>
</protein>
<dbReference type="OrthoDB" id="5353914at2759"/>
<dbReference type="Pfam" id="PF22980">
    <property type="entry name" value="Myb_DNA-bind_8"/>
    <property type="match status" value="1"/>
</dbReference>
<feature type="region of interest" description="Disordered" evidence="1">
    <location>
        <begin position="49"/>
        <end position="121"/>
    </location>
</feature>
<keyword evidence="4" id="KW-1185">Reference proteome</keyword>
<accession>A0A136JIQ1</accession>
<feature type="compositionally biased region" description="Basic residues" evidence="1">
    <location>
        <begin position="71"/>
        <end position="85"/>
    </location>
</feature>
<evidence type="ECO:0000313" key="4">
    <source>
        <dbReference type="Proteomes" id="UP000070501"/>
    </source>
</evidence>
<gene>
    <name evidence="3" type="ORF">Micbo1qcDRAFT_170746</name>
</gene>
<evidence type="ECO:0000259" key="2">
    <source>
        <dbReference type="Pfam" id="PF22980"/>
    </source>
</evidence>